<dbReference type="Gene3D" id="2.180.10.10">
    <property type="entry name" value="RHS repeat-associated core"/>
    <property type="match status" value="1"/>
</dbReference>
<gene>
    <name evidence="2" type="ORF">IRI77_12520</name>
</gene>
<dbReference type="InterPro" id="IPR050708">
    <property type="entry name" value="T6SS_VgrG/RHS"/>
</dbReference>
<dbReference type="EMBL" id="CP063849">
    <property type="protein sequence ID" value="QOY90729.1"/>
    <property type="molecule type" value="Genomic_DNA"/>
</dbReference>
<dbReference type="RefSeq" id="WP_194452386.1">
    <property type="nucleotide sequence ID" value="NZ_CP063849.1"/>
</dbReference>
<evidence type="ECO:0000313" key="3">
    <source>
        <dbReference type="Proteomes" id="UP000593892"/>
    </source>
</evidence>
<dbReference type="AlphaFoldDB" id="A0A7S7SMS6"/>
<protein>
    <submittedName>
        <fullName evidence="2">Uncharacterized protein</fullName>
    </submittedName>
</protein>
<proteinExistence type="predicted"/>
<dbReference type="PANTHER" id="PTHR32305">
    <property type="match status" value="1"/>
</dbReference>
<name>A0A7S7SMS6_PALFE</name>
<reference evidence="2 3" key="1">
    <citation type="submission" date="2020-10" db="EMBL/GenBank/DDBJ databases">
        <title>Complete genome sequence of Paludibaculum fermentans P105T, a facultatively anaerobic acidobacterium capable of dissimilatory Fe(III) reduction.</title>
        <authorList>
            <person name="Dedysh S.N."/>
            <person name="Beletsky A.V."/>
            <person name="Kulichevskaya I.S."/>
            <person name="Mardanov A.V."/>
            <person name="Ravin N.V."/>
        </authorList>
    </citation>
    <scope>NUCLEOTIDE SEQUENCE [LARGE SCALE GENOMIC DNA]</scope>
    <source>
        <strain evidence="2 3">P105</strain>
    </source>
</reference>
<organism evidence="2 3">
    <name type="scientific">Paludibaculum fermentans</name>
    <dbReference type="NCBI Taxonomy" id="1473598"/>
    <lineage>
        <taxon>Bacteria</taxon>
        <taxon>Pseudomonadati</taxon>
        <taxon>Acidobacteriota</taxon>
        <taxon>Terriglobia</taxon>
        <taxon>Bryobacterales</taxon>
        <taxon>Bryobacteraceae</taxon>
        <taxon>Paludibaculum</taxon>
    </lineage>
</organism>
<accession>A0A7S7SMS6</accession>
<sequence length="570" mass="60613">MHRETYPSNRQVTTSGFDAAGRPTGVTGYASGVKYDPSGSRSQITLGNGVVETTVFNNRLQPKSIEAAKNGSLWKLENFYCASEATSCASNNGNVVSQRQTIGAISGPTAYTYDAVNRLTGATETPSGATGWSHTYTYGNQHGNTTLVDSVGVVPSDLKCDSYDSATNRCNAAGFGYDAEGRRMRKVSSGQTTTYDAMGQLAAEFGGSTANAPACSTCYMTTDHLGSTRLLTNEQGTSVRLWDYTPFGWEINGSYGRRPQISGYVTSDAVQPKFTEKIRDYESGLGLDFFETRYMSSAQGRFTSPDSYNIIFEMEKGRPDSERRQILLAYISNPQIWNKYAHVVNNPLSHTDPDGRRDLTDEDRQALRKLHEAGRQALKSGDAELANAIFNGQNNLRTAIQNVPDGQEDPSGLGAALWAAGQIGNTSFGCRGDVSFTSNGLTIAVGTGGWKCNVFVPESYAKGGGIGLGGNGYPVSGRYGGVGGLWGSMSAVSADQLANPSINVPHFPMTTSPGVGDIAAFQAPPGYIGYSTINLGNGALVYAGAGAVKVGTVQANMPGHTAVTYRQYKP</sequence>
<keyword evidence="3" id="KW-1185">Reference proteome</keyword>
<feature type="compositionally biased region" description="Polar residues" evidence="1">
    <location>
        <begin position="1"/>
        <end position="16"/>
    </location>
</feature>
<evidence type="ECO:0000313" key="2">
    <source>
        <dbReference type="EMBL" id="QOY90729.1"/>
    </source>
</evidence>
<dbReference type="KEGG" id="pfer:IRI77_12520"/>
<evidence type="ECO:0000256" key="1">
    <source>
        <dbReference type="SAM" id="MobiDB-lite"/>
    </source>
</evidence>
<dbReference type="PANTHER" id="PTHR32305:SF15">
    <property type="entry name" value="PROTEIN RHSA-RELATED"/>
    <property type="match status" value="1"/>
</dbReference>
<feature type="region of interest" description="Disordered" evidence="1">
    <location>
        <begin position="1"/>
        <end position="23"/>
    </location>
</feature>
<dbReference type="Proteomes" id="UP000593892">
    <property type="component" value="Chromosome"/>
</dbReference>